<gene>
    <name evidence="2" type="ORF">JR316_000138</name>
</gene>
<proteinExistence type="predicted"/>
<sequence>MSPRPILKSQPHLSSFPFIDDSFNNSEFPTPNCWNNALPFADSRIPPFDSPHVHFPPTPTLTRIEMTHSPFSYDRKPISVSPNACALPERGERDVINIDGSEDSSNSSGSSGSYGGYFPPHIKESRAEAYINSSSSFPRSGPTHDGTEQGTSRPSRPHFSRHQTPYHAPSQITPHDPHGCPPALIFEPSSESESDSCISPPMDMPISTAGISHISTHFSNGEMSVCPNDQGRFSFISRSGKENALRDILMDPDKRIGKKSRTRTHFKESPEWYSGSTSDSAAAAVVEGISKYRARRSRGGTSHDCTSANPFCESGLDGCLGGF</sequence>
<dbReference type="EMBL" id="JAFIQS010000001">
    <property type="protein sequence ID" value="KAG5173481.1"/>
    <property type="molecule type" value="Genomic_DNA"/>
</dbReference>
<feature type="region of interest" description="Disordered" evidence="1">
    <location>
        <begin position="72"/>
        <end position="119"/>
    </location>
</feature>
<comment type="caution">
    <text evidence="2">The sequence shown here is derived from an EMBL/GenBank/DDBJ whole genome shotgun (WGS) entry which is preliminary data.</text>
</comment>
<organism evidence="2">
    <name type="scientific">Psilocybe cubensis</name>
    <name type="common">Psychedelic mushroom</name>
    <name type="synonym">Stropharia cubensis</name>
    <dbReference type="NCBI Taxonomy" id="181762"/>
    <lineage>
        <taxon>Eukaryota</taxon>
        <taxon>Fungi</taxon>
        <taxon>Dikarya</taxon>
        <taxon>Basidiomycota</taxon>
        <taxon>Agaricomycotina</taxon>
        <taxon>Agaricomycetes</taxon>
        <taxon>Agaricomycetidae</taxon>
        <taxon>Agaricales</taxon>
        <taxon>Agaricineae</taxon>
        <taxon>Strophariaceae</taxon>
        <taxon>Psilocybe</taxon>
    </lineage>
</organism>
<name>A0A8H8CPZ6_PSICU</name>
<evidence type="ECO:0000256" key="1">
    <source>
        <dbReference type="SAM" id="MobiDB-lite"/>
    </source>
</evidence>
<dbReference type="AlphaFoldDB" id="A0A8H8CPZ6"/>
<reference evidence="2" key="1">
    <citation type="submission" date="2021-02" db="EMBL/GenBank/DDBJ databases">
        <title>Psilocybe cubensis genome.</title>
        <authorList>
            <person name="Mckernan K.J."/>
            <person name="Crawford S."/>
            <person name="Trippe A."/>
            <person name="Kane L.T."/>
            <person name="Mclaughlin S."/>
        </authorList>
    </citation>
    <scope>NUCLEOTIDE SEQUENCE [LARGE SCALE GENOMIC DNA]</scope>
    <source>
        <strain evidence="2">MGC-MH-2018</strain>
    </source>
</reference>
<feature type="region of interest" description="Disordered" evidence="1">
    <location>
        <begin position="258"/>
        <end position="277"/>
    </location>
</feature>
<feature type="compositionally biased region" description="Low complexity" evidence="1">
    <location>
        <begin position="97"/>
        <end position="111"/>
    </location>
</feature>
<feature type="region of interest" description="Disordered" evidence="1">
    <location>
        <begin position="133"/>
        <end position="199"/>
    </location>
</feature>
<protein>
    <submittedName>
        <fullName evidence="2">Uncharacterized protein</fullName>
    </submittedName>
</protein>
<evidence type="ECO:0000313" key="2">
    <source>
        <dbReference type="EMBL" id="KAG5173481.1"/>
    </source>
</evidence>
<accession>A0A8H8CPZ6</accession>
<feature type="compositionally biased region" description="Low complexity" evidence="1">
    <location>
        <begin position="187"/>
        <end position="199"/>
    </location>
</feature>